<dbReference type="NCBIfam" id="NF004469">
    <property type="entry name" value="PRK05800.1"/>
    <property type="match status" value="1"/>
</dbReference>
<evidence type="ECO:0000256" key="11">
    <source>
        <dbReference type="ARBA" id="ARBA00022777"/>
    </source>
</evidence>
<dbReference type="InterPro" id="IPR003203">
    <property type="entry name" value="CobU/CobP"/>
</dbReference>
<feature type="binding site" evidence="16">
    <location>
        <position position="105"/>
    </location>
    <ligand>
        <name>GTP</name>
        <dbReference type="ChEBI" id="CHEBI:37565"/>
    </ligand>
</feature>
<keyword evidence="9 14" id="KW-0808">Transferase</keyword>
<evidence type="ECO:0000313" key="18">
    <source>
        <dbReference type="Proteomes" id="UP000017944"/>
    </source>
</evidence>
<dbReference type="GO" id="GO:0043752">
    <property type="term" value="F:adenosylcobinamide kinase activity"/>
    <property type="evidence" value="ECO:0007669"/>
    <property type="project" value="UniProtKB-EC"/>
</dbReference>
<evidence type="ECO:0000256" key="2">
    <source>
        <dbReference type="ARBA" id="ARBA00000711"/>
    </source>
</evidence>
<accession>A0A090NVP9</accession>
<keyword evidence="12 14" id="KW-0067">ATP-binding</keyword>
<proteinExistence type="inferred from homology"/>
<comment type="catalytic activity">
    <reaction evidence="3">
        <text>adenosylcob(III)inamide + GTP = adenosylcob(III)inamide phosphate + GDP + H(+)</text>
        <dbReference type="Rhea" id="RHEA:15765"/>
        <dbReference type="ChEBI" id="CHEBI:2480"/>
        <dbReference type="ChEBI" id="CHEBI:15378"/>
        <dbReference type="ChEBI" id="CHEBI:37565"/>
        <dbReference type="ChEBI" id="CHEBI:58189"/>
        <dbReference type="ChEBI" id="CHEBI:58502"/>
        <dbReference type="EC" id="2.7.1.156"/>
    </reaction>
</comment>
<dbReference type="GO" id="GO:0005524">
    <property type="term" value="F:ATP binding"/>
    <property type="evidence" value="ECO:0007669"/>
    <property type="project" value="UniProtKB-UniRule"/>
</dbReference>
<evidence type="ECO:0000256" key="5">
    <source>
        <dbReference type="ARBA" id="ARBA00004692"/>
    </source>
</evidence>
<feature type="active site" description="GMP-histidine intermediate" evidence="15">
    <location>
        <position position="71"/>
    </location>
</feature>
<dbReference type="Pfam" id="PF02283">
    <property type="entry name" value="CobU"/>
    <property type="match status" value="1"/>
</dbReference>
<keyword evidence="8 14" id="KW-0169">Cobalamin biosynthesis</keyword>
<feature type="binding site" evidence="16">
    <location>
        <begin position="31"/>
        <end position="38"/>
    </location>
    <ligand>
        <name>GTP</name>
        <dbReference type="ChEBI" id="CHEBI:37565"/>
    </ligand>
</feature>
<name>A0A090NVP9_SHIDY</name>
<dbReference type="SUPFAM" id="SSF52540">
    <property type="entry name" value="P-loop containing nucleoside triphosphate hydrolases"/>
    <property type="match status" value="1"/>
</dbReference>
<comment type="catalytic activity">
    <reaction evidence="2 14">
        <text>adenosylcob(III)inamide phosphate + GTP + H(+) = adenosylcob(III)inamide-GDP + diphosphate</text>
        <dbReference type="Rhea" id="RHEA:22712"/>
        <dbReference type="ChEBI" id="CHEBI:15378"/>
        <dbReference type="ChEBI" id="CHEBI:33019"/>
        <dbReference type="ChEBI" id="CHEBI:37565"/>
        <dbReference type="ChEBI" id="CHEBI:58502"/>
        <dbReference type="ChEBI" id="CHEBI:60487"/>
        <dbReference type="EC" id="2.7.7.62"/>
    </reaction>
</comment>
<keyword evidence="11 14" id="KW-0418">Kinase</keyword>
<evidence type="ECO:0000256" key="10">
    <source>
        <dbReference type="ARBA" id="ARBA00022741"/>
    </source>
</evidence>
<evidence type="ECO:0000256" key="8">
    <source>
        <dbReference type="ARBA" id="ARBA00022573"/>
    </source>
</evidence>
<evidence type="ECO:0000256" key="12">
    <source>
        <dbReference type="ARBA" id="ARBA00022840"/>
    </source>
</evidence>
<evidence type="ECO:0000256" key="9">
    <source>
        <dbReference type="ARBA" id="ARBA00022679"/>
    </source>
</evidence>
<comment type="pathway">
    <text evidence="5 14">Cofactor biosynthesis; adenosylcobalamin biosynthesis; adenosylcobalamin from cob(II)yrinate a,c-diamide: step 6/7.</text>
</comment>
<dbReference type="GO" id="GO:0008820">
    <property type="term" value="F:cobinamide phosphate guanylyltransferase activity"/>
    <property type="evidence" value="ECO:0007669"/>
    <property type="project" value="UniProtKB-UniRule"/>
</dbReference>
<dbReference type="Proteomes" id="UP000017944">
    <property type="component" value="Unassembled WGS sequence"/>
</dbReference>
<dbReference type="UniPathway" id="UPA00148">
    <property type="reaction ID" value="UER00236"/>
</dbReference>
<dbReference type="EMBL" id="AXUT01000547">
    <property type="protein sequence ID" value="ESU76393.1"/>
    <property type="molecule type" value="Genomic_DNA"/>
</dbReference>
<evidence type="ECO:0000313" key="17">
    <source>
        <dbReference type="EMBL" id="ESU76393.1"/>
    </source>
</evidence>
<evidence type="ECO:0000256" key="1">
    <source>
        <dbReference type="ARBA" id="ARBA00000312"/>
    </source>
</evidence>
<dbReference type="PIRSF" id="PIRSF006135">
    <property type="entry name" value="CobU"/>
    <property type="match status" value="1"/>
</dbReference>
<comment type="function">
    <text evidence="4 14">Catalyzes ATP-dependent phosphorylation of adenosylcobinamide and addition of GMP to adenosylcobinamide phosphate.</text>
</comment>
<comment type="catalytic activity">
    <reaction evidence="1 14">
        <text>adenosylcob(III)inamide + ATP = adenosylcob(III)inamide phosphate + ADP + H(+)</text>
        <dbReference type="Rhea" id="RHEA:15769"/>
        <dbReference type="ChEBI" id="CHEBI:2480"/>
        <dbReference type="ChEBI" id="CHEBI:15378"/>
        <dbReference type="ChEBI" id="CHEBI:30616"/>
        <dbReference type="ChEBI" id="CHEBI:58502"/>
        <dbReference type="ChEBI" id="CHEBI:456216"/>
        <dbReference type="EC" id="2.7.1.156"/>
    </reaction>
</comment>
<dbReference type="InterPro" id="IPR027417">
    <property type="entry name" value="P-loop_NTPase"/>
</dbReference>
<evidence type="ECO:0000256" key="6">
    <source>
        <dbReference type="ARBA" id="ARBA00005159"/>
    </source>
</evidence>
<organism evidence="17 18">
    <name type="scientific">Shigella dysenteriae WRSd3</name>
    <dbReference type="NCBI Taxonomy" id="1401327"/>
    <lineage>
        <taxon>Bacteria</taxon>
        <taxon>Pseudomonadati</taxon>
        <taxon>Pseudomonadota</taxon>
        <taxon>Gammaproteobacteria</taxon>
        <taxon>Enterobacterales</taxon>
        <taxon>Enterobacteriaceae</taxon>
        <taxon>Shigella</taxon>
    </lineage>
</organism>
<feature type="binding site" evidence="16">
    <location>
        <begin position="72"/>
        <end position="75"/>
    </location>
    <ligand>
        <name>GTP</name>
        <dbReference type="ChEBI" id="CHEBI:37565"/>
    </ligand>
</feature>
<evidence type="ECO:0000256" key="16">
    <source>
        <dbReference type="PIRSR" id="PIRSR006135-2"/>
    </source>
</evidence>
<evidence type="ECO:0000256" key="14">
    <source>
        <dbReference type="PIRNR" id="PIRNR006135"/>
    </source>
</evidence>
<feature type="binding site" evidence="16">
    <location>
        <position position="83"/>
    </location>
    <ligand>
        <name>GTP</name>
        <dbReference type="ChEBI" id="CHEBI:37565"/>
    </ligand>
</feature>
<sequence length="205" mass="22588">MVSNGGGSIVLFNEYHHTIESGVGMMILVTGGARSGKSRHAEALIGDSSQVLYIATSQILDDEMAARIEHHRQGRPAHWRTVERWQHLDELIHADINPHEAVLLECVTTMVTNLLFDYGGDKDPDEWDYQAMEQAINAEIQSLIAACQRCPAKVVLVTNEVGMGIVPESRLARHFRDIAGRVNQQLAAAANEVWLVVSGIGVKIK</sequence>
<comment type="caution">
    <text evidence="17">The sequence shown here is derived from an EMBL/GenBank/DDBJ whole genome shotgun (WGS) entry which is preliminary data.</text>
</comment>
<dbReference type="EC" id="2.7.7.62" evidence="14"/>
<keyword evidence="10 14" id="KW-0547">Nucleotide-binding</keyword>
<dbReference type="CDD" id="cd00544">
    <property type="entry name" value="CobU"/>
    <property type="match status" value="1"/>
</dbReference>
<dbReference type="EC" id="2.7.1.156" evidence="14"/>
<evidence type="ECO:0000256" key="13">
    <source>
        <dbReference type="ARBA" id="ARBA00023134"/>
    </source>
</evidence>
<dbReference type="PATRIC" id="fig|1401327.3.peg.4072"/>
<comment type="pathway">
    <text evidence="6 14">Cofactor biosynthesis; adenosylcobalamin biosynthesis; adenosylcobalamin from cob(II)yrinate a,c-diamide: step 5/7.</text>
</comment>
<evidence type="ECO:0000256" key="3">
    <source>
        <dbReference type="ARBA" id="ARBA00001522"/>
    </source>
</evidence>
<dbReference type="PANTHER" id="PTHR34848">
    <property type="match status" value="1"/>
</dbReference>
<reference evidence="17 18" key="1">
    <citation type="submission" date="2013-10" db="EMBL/GenBank/DDBJ databases">
        <title>Draft genomes and the virulence plasmids of Sd1617 vaccine constructs: WRSd3 and WRSd5.</title>
        <authorList>
            <person name="Aksomboon Vongsawan A."/>
            <person name="Venkatesan M.M."/>
            <person name="Vaisvil B."/>
            <person name="Emel G."/>
            <person name="Kepatral V."/>
            <person name="Sethabutr O."/>
            <person name="Serichantalergs O."/>
            <person name="Mason C."/>
        </authorList>
    </citation>
    <scope>NUCLEOTIDE SEQUENCE [LARGE SCALE GENOMIC DNA]</scope>
    <source>
        <strain evidence="17 18">WRSd3</strain>
    </source>
</reference>
<comment type="similarity">
    <text evidence="7 14">Belongs to the CobU/CobP family.</text>
</comment>
<evidence type="ECO:0000256" key="7">
    <source>
        <dbReference type="ARBA" id="ARBA00007490"/>
    </source>
</evidence>
<dbReference type="AlphaFoldDB" id="A0A090NVP9"/>
<evidence type="ECO:0000256" key="4">
    <source>
        <dbReference type="ARBA" id="ARBA00003889"/>
    </source>
</evidence>
<dbReference type="PANTHER" id="PTHR34848:SF1">
    <property type="entry name" value="BIFUNCTIONAL ADENOSYLCOBALAMIN BIOSYNTHESIS PROTEIN COBU"/>
    <property type="match status" value="1"/>
</dbReference>
<feature type="binding site" evidence="16">
    <location>
        <begin position="55"/>
        <end position="57"/>
    </location>
    <ligand>
        <name>GTP</name>
        <dbReference type="ChEBI" id="CHEBI:37565"/>
    </ligand>
</feature>
<dbReference type="GO" id="GO:0009236">
    <property type="term" value="P:cobalamin biosynthetic process"/>
    <property type="evidence" value="ECO:0007669"/>
    <property type="project" value="UniProtKB-UniRule"/>
</dbReference>
<evidence type="ECO:0000256" key="15">
    <source>
        <dbReference type="PIRSR" id="PIRSR006135-1"/>
    </source>
</evidence>
<keyword evidence="13 14" id="KW-0342">GTP-binding</keyword>
<dbReference type="FunFam" id="3.40.50.300:FF:000632">
    <property type="entry name" value="Bifunctional adenosylcobalamin biosynthesis protein"/>
    <property type="match status" value="1"/>
</dbReference>
<dbReference type="GO" id="GO:0005525">
    <property type="term" value="F:GTP binding"/>
    <property type="evidence" value="ECO:0007669"/>
    <property type="project" value="UniProtKB-UniRule"/>
</dbReference>
<keyword evidence="17" id="KW-0548">Nucleotidyltransferase</keyword>
<protein>
    <recommendedName>
        <fullName evidence="14">Bifunctional adenosylcobalamin biosynthesis protein</fullName>
        <ecNumber evidence="14">2.7.1.156</ecNumber>
        <ecNumber evidence="14">2.7.7.62</ecNumber>
    </recommendedName>
</protein>
<gene>
    <name evidence="17" type="ORF">WRSd3_04376</name>
</gene>
<dbReference type="Gene3D" id="3.40.50.300">
    <property type="entry name" value="P-loop containing nucleotide triphosphate hydrolases"/>
    <property type="match status" value="1"/>
</dbReference>